<evidence type="ECO:0000313" key="3">
    <source>
        <dbReference type="EMBL" id="KAG2279845.1"/>
    </source>
</evidence>
<name>A0A8X7R0H4_BRACI</name>
<keyword evidence="2" id="KW-1133">Transmembrane helix</keyword>
<feature type="transmembrane region" description="Helical" evidence="2">
    <location>
        <begin position="30"/>
        <end position="50"/>
    </location>
</feature>
<evidence type="ECO:0000256" key="1">
    <source>
        <dbReference type="SAM" id="MobiDB-lite"/>
    </source>
</evidence>
<dbReference type="Proteomes" id="UP000886595">
    <property type="component" value="Unassembled WGS sequence"/>
</dbReference>
<feature type="region of interest" description="Disordered" evidence="1">
    <location>
        <begin position="56"/>
        <end position="84"/>
    </location>
</feature>
<gene>
    <name evidence="3" type="ORF">Bca52824_051065</name>
</gene>
<dbReference type="EMBL" id="JAAMPC010000011">
    <property type="protein sequence ID" value="KAG2279845.1"/>
    <property type="molecule type" value="Genomic_DNA"/>
</dbReference>
<reference evidence="3 4" key="1">
    <citation type="submission" date="2020-02" db="EMBL/GenBank/DDBJ databases">
        <authorList>
            <person name="Ma Q."/>
            <person name="Huang Y."/>
            <person name="Song X."/>
            <person name="Pei D."/>
        </authorList>
    </citation>
    <scope>NUCLEOTIDE SEQUENCE [LARGE SCALE GENOMIC DNA]</scope>
    <source>
        <strain evidence="3">Sxm20200214</strain>
        <tissue evidence="3">Leaf</tissue>
    </source>
</reference>
<feature type="region of interest" description="Disordered" evidence="1">
    <location>
        <begin position="137"/>
        <end position="157"/>
    </location>
</feature>
<evidence type="ECO:0000313" key="4">
    <source>
        <dbReference type="Proteomes" id="UP000886595"/>
    </source>
</evidence>
<accession>A0A8X7R0H4</accession>
<comment type="caution">
    <text evidence="3">The sequence shown here is derived from an EMBL/GenBank/DDBJ whole genome shotgun (WGS) entry which is preliminary data.</text>
</comment>
<organism evidence="3 4">
    <name type="scientific">Brassica carinata</name>
    <name type="common">Ethiopian mustard</name>
    <name type="synonym">Abyssinian cabbage</name>
    <dbReference type="NCBI Taxonomy" id="52824"/>
    <lineage>
        <taxon>Eukaryota</taxon>
        <taxon>Viridiplantae</taxon>
        <taxon>Streptophyta</taxon>
        <taxon>Embryophyta</taxon>
        <taxon>Tracheophyta</taxon>
        <taxon>Spermatophyta</taxon>
        <taxon>Magnoliopsida</taxon>
        <taxon>eudicotyledons</taxon>
        <taxon>Gunneridae</taxon>
        <taxon>Pentapetalae</taxon>
        <taxon>rosids</taxon>
        <taxon>malvids</taxon>
        <taxon>Brassicales</taxon>
        <taxon>Brassicaceae</taxon>
        <taxon>Brassiceae</taxon>
        <taxon>Brassica</taxon>
    </lineage>
</organism>
<protein>
    <submittedName>
        <fullName evidence="3">Uncharacterized protein</fullName>
    </submittedName>
</protein>
<keyword evidence="4" id="KW-1185">Reference proteome</keyword>
<keyword evidence="2" id="KW-0472">Membrane</keyword>
<evidence type="ECO:0000256" key="2">
    <source>
        <dbReference type="SAM" id="Phobius"/>
    </source>
</evidence>
<dbReference type="OrthoDB" id="10647907at2759"/>
<dbReference type="AlphaFoldDB" id="A0A8X7R0H4"/>
<sequence length="157" mass="18005">MNSWRFMFPLLRLISLLSLFLLLRLIPRLLWLVLLTLLWLLLLVLLLDWGPEDKNHSRAKGSNTPQNPLFCDSPKNQSKPATDILPPWAEMMDPKIRNLYRTTSPTYLEDDLVTENFEGGVFGSHFAALHSEFSGFEMGDPSQRTRGGRPIKPTQKV</sequence>
<keyword evidence="2" id="KW-0812">Transmembrane</keyword>
<proteinExistence type="predicted"/>